<organism evidence="2 3">
    <name type="scientific">Laccaria amethystina LaAM-08-1</name>
    <dbReference type="NCBI Taxonomy" id="1095629"/>
    <lineage>
        <taxon>Eukaryota</taxon>
        <taxon>Fungi</taxon>
        <taxon>Dikarya</taxon>
        <taxon>Basidiomycota</taxon>
        <taxon>Agaricomycotina</taxon>
        <taxon>Agaricomycetes</taxon>
        <taxon>Agaricomycetidae</taxon>
        <taxon>Agaricales</taxon>
        <taxon>Agaricineae</taxon>
        <taxon>Hydnangiaceae</taxon>
        <taxon>Laccaria</taxon>
    </lineage>
</organism>
<evidence type="ECO:0000313" key="2">
    <source>
        <dbReference type="EMBL" id="KIJ98898.1"/>
    </source>
</evidence>
<dbReference type="HOGENOM" id="CLU_2512957_0_0_1"/>
<feature type="compositionally biased region" description="Polar residues" evidence="1">
    <location>
        <begin position="39"/>
        <end position="59"/>
    </location>
</feature>
<accession>A0A0C9XBP4</accession>
<sequence>MAHQQLVWNPRINRQDPNHSLQNTLDHLPLHPLHRKTSRYQQQHHSWTRYRNQSQTPPQDQARCHQSHNRQRRQRQKLPRPQSPS</sequence>
<evidence type="ECO:0000256" key="1">
    <source>
        <dbReference type="SAM" id="MobiDB-lite"/>
    </source>
</evidence>
<keyword evidence="3" id="KW-1185">Reference proteome</keyword>
<dbReference type="Proteomes" id="UP000054477">
    <property type="component" value="Unassembled WGS sequence"/>
</dbReference>
<dbReference type="AlphaFoldDB" id="A0A0C9XBP4"/>
<proteinExistence type="predicted"/>
<feature type="compositionally biased region" description="Basic residues" evidence="1">
    <location>
        <begin position="65"/>
        <end position="78"/>
    </location>
</feature>
<feature type="region of interest" description="Disordered" evidence="1">
    <location>
        <begin position="1"/>
        <end position="85"/>
    </location>
</feature>
<gene>
    <name evidence="2" type="ORF">K443DRAFT_191389</name>
</gene>
<evidence type="ECO:0000313" key="3">
    <source>
        <dbReference type="Proteomes" id="UP000054477"/>
    </source>
</evidence>
<dbReference type="EMBL" id="KN838658">
    <property type="protein sequence ID" value="KIJ98898.1"/>
    <property type="molecule type" value="Genomic_DNA"/>
</dbReference>
<reference evidence="3" key="2">
    <citation type="submission" date="2015-01" db="EMBL/GenBank/DDBJ databases">
        <title>Evolutionary Origins and Diversification of the Mycorrhizal Mutualists.</title>
        <authorList>
            <consortium name="DOE Joint Genome Institute"/>
            <consortium name="Mycorrhizal Genomics Consortium"/>
            <person name="Kohler A."/>
            <person name="Kuo A."/>
            <person name="Nagy L.G."/>
            <person name="Floudas D."/>
            <person name="Copeland A."/>
            <person name="Barry K.W."/>
            <person name="Cichocki N."/>
            <person name="Veneault-Fourrey C."/>
            <person name="LaButti K."/>
            <person name="Lindquist E.A."/>
            <person name="Lipzen A."/>
            <person name="Lundell T."/>
            <person name="Morin E."/>
            <person name="Murat C."/>
            <person name="Riley R."/>
            <person name="Ohm R."/>
            <person name="Sun H."/>
            <person name="Tunlid A."/>
            <person name="Henrissat B."/>
            <person name="Grigoriev I.V."/>
            <person name="Hibbett D.S."/>
            <person name="Martin F."/>
        </authorList>
    </citation>
    <scope>NUCLEOTIDE SEQUENCE [LARGE SCALE GENOMIC DNA]</scope>
    <source>
        <strain evidence="3">LaAM-08-1</strain>
    </source>
</reference>
<reference evidence="2 3" key="1">
    <citation type="submission" date="2014-04" db="EMBL/GenBank/DDBJ databases">
        <authorList>
            <consortium name="DOE Joint Genome Institute"/>
            <person name="Kuo A."/>
            <person name="Kohler A."/>
            <person name="Nagy L.G."/>
            <person name="Floudas D."/>
            <person name="Copeland A."/>
            <person name="Barry K.W."/>
            <person name="Cichocki N."/>
            <person name="Veneault-Fourrey C."/>
            <person name="LaButti K."/>
            <person name="Lindquist E.A."/>
            <person name="Lipzen A."/>
            <person name="Lundell T."/>
            <person name="Morin E."/>
            <person name="Murat C."/>
            <person name="Sun H."/>
            <person name="Tunlid A."/>
            <person name="Henrissat B."/>
            <person name="Grigoriev I.V."/>
            <person name="Hibbett D.S."/>
            <person name="Martin F."/>
            <person name="Nordberg H.P."/>
            <person name="Cantor M.N."/>
            <person name="Hua S.X."/>
        </authorList>
    </citation>
    <scope>NUCLEOTIDE SEQUENCE [LARGE SCALE GENOMIC DNA]</scope>
    <source>
        <strain evidence="2 3">LaAM-08-1</strain>
    </source>
</reference>
<name>A0A0C9XBP4_9AGAR</name>
<protein>
    <submittedName>
        <fullName evidence="2">Uncharacterized protein</fullName>
    </submittedName>
</protein>